<accession>A0AAN7XCS2</accession>
<reference evidence="2 3" key="2">
    <citation type="journal article" date="2023" name="Mol. Biol. Evol.">
        <title>Genomics of Secondarily Temperate Adaptation in the Only Non-Antarctic Icefish.</title>
        <authorList>
            <person name="Rivera-Colon A.G."/>
            <person name="Rayamajhi N."/>
            <person name="Minhas B.F."/>
            <person name="Madrigal G."/>
            <person name="Bilyk K.T."/>
            <person name="Yoon V."/>
            <person name="Hune M."/>
            <person name="Gregory S."/>
            <person name="Cheng C.H.C."/>
            <person name="Catchen J.M."/>
        </authorList>
    </citation>
    <scope>NUCLEOTIDE SEQUENCE [LARGE SCALE GENOMIC DNA]</scope>
    <source>
        <strain evidence="2">JMC-PN-2008</strain>
    </source>
</reference>
<feature type="region of interest" description="Disordered" evidence="1">
    <location>
        <begin position="1"/>
        <end position="70"/>
    </location>
</feature>
<reference evidence="2 3" key="1">
    <citation type="journal article" date="2023" name="Genes (Basel)">
        <title>Chromosome-Level Genome Assembly and Circadian Gene Repertoire of the Patagonia Blennie Eleginops maclovinus-The Closest Ancestral Proxy of Antarctic Cryonotothenioids.</title>
        <authorList>
            <person name="Cheng C.C."/>
            <person name="Rivera-Colon A.G."/>
            <person name="Minhas B.F."/>
            <person name="Wilson L."/>
            <person name="Rayamajhi N."/>
            <person name="Vargas-Chacoff L."/>
            <person name="Catchen J.M."/>
        </authorList>
    </citation>
    <scope>NUCLEOTIDE SEQUENCE [LARGE SCALE GENOMIC DNA]</scope>
    <source>
        <strain evidence="2">JMC-PN-2008</strain>
    </source>
</reference>
<protein>
    <submittedName>
        <fullName evidence="2">Uncharacterized protein</fullName>
    </submittedName>
</protein>
<keyword evidence="3" id="KW-1185">Reference proteome</keyword>
<comment type="caution">
    <text evidence="2">The sequence shown here is derived from an EMBL/GenBank/DDBJ whole genome shotgun (WGS) entry which is preliminary data.</text>
</comment>
<proteinExistence type="predicted"/>
<sequence length="70" mass="7222">MIPAVTTVKTSKTKSLRADPPSCLPGLPMALPSLTPDTFSDPFLSPSLPSDSDDISISSASTPCSPDSPF</sequence>
<organism evidence="2 3">
    <name type="scientific">Eleginops maclovinus</name>
    <name type="common">Patagonian blennie</name>
    <name type="synonym">Eleginus maclovinus</name>
    <dbReference type="NCBI Taxonomy" id="56733"/>
    <lineage>
        <taxon>Eukaryota</taxon>
        <taxon>Metazoa</taxon>
        <taxon>Chordata</taxon>
        <taxon>Craniata</taxon>
        <taxon>Vertebrata</taxon>
        <taxon>Euteleostomi</taxon>
        <taxon>Actinopterygii</taxon>
        <taxon>Neopterygii</taxon>
        <taxon>Teleostei</taxon>
        <taxon>Neoteleostei</taxon>
        <taxon>Acanthomorphata</taxon>
        <taxon>Eupercaria</taxon>
        <taxon>Perciformes</taxon>
        <taxon>Notothenioidei</taxon>
        <taxon>Eleginopidae</taxon>
        <taxon>Eleginops</taxon>
    </lineage>
</organism>
<feature type="compositionally biased region" description="Low complexity" evidence="1">
    <location>
        <begin position="1"/>
        <end position="10"/>
    </location>
</feature>
<name>A0AAN7XCS2_ELEMC</name>
<gene>
    <name evidence="2" type="ORF">PBY51_002708</name>
</gene>
<feature type="compositionally biased region" description="Low complexity" evidence="1">
    <location>
        <begin position="38"/>
        <end position="63"/>
    </location>
</feature>
<evidence type="ECO:0000313" key="3">
    <source>
        <dbReference type="Proteomes" id="UP001346869"/>
    </source>
</evidence>
<dbReference type="Proteomes" id="UP001346869">
    <property type="component" value="Unassembled WGS sequence"/>
</dbReference>
<evidence type="ECO:0000313" key="2">
    <source>
        <dbReference type="EMBL" id="KAK5858577.1"/>
    </source>
</evidence>
<evidence type="ECO:0000256" key="1">
    <source>
        <dbReference type="SAM" id="MobiDB-lite"/>
    </source>
</evidence>
<dbReference type="EMBL" id="JAUZQC010000015">
    <property type="protein sequence ID" value="KAK5858577.1"/>
    <property type="molecule type" value="Genomic_DNA"/>
</dbReference>
<dbReference type="AlphaFoldDB" id="A0AAN7XCS2"/>